<dbReference type="GO" id="GO:0002949">
    <property type="term" value="P:tRNA threonylcarbamoyladenosine modification"/>
    <property type="evidence" value="ECO:0007669"/>
    <property type="project" value="InterPro"/>
</dbReference>
<dbReference type="Gene3D" id="3.40.50.300">
    <property type="entry name" value="P-loop containing nucleotide triphosphate hydrolases"/>
    <property type="match status" value="1"/>
</dbReference>
<dbReference type="STRING" id="112903.SAMN04490178_106122"/>
<dbReference type="GO" id="GO:0005737">
    <property type="term" value="C:cytoplasm"/>
    <property type="evidence" value="ECO:0007669"/>
    <property type="project" value="UniProtKB-SubCell"/>
</dbReference>
<evidence type="ECO:0000256" key="3">
    <source>
        <dbReference type="ARBA" id="ARBA00019010"/>
    </source>
</evidence>
<dbReference type="PANTHER" id="PTHR33540:SF2">
    <property type="entry name" value="TRNA THREONYLCARBAMOYLADENOSINE BIOSYNTHESIS PROTEIN TSAE"/>
    <property type="match status" value="1"/>
</dbReference>
<dbReference type="NCBIfam" id="TIGR00150">
    <property type="entry name" value="T6A_YjeE"/>
    <property type="match status" value="1"/>
</dbReference>
<gene>
    <name evidence="11" type="ORF">SAMN04490178_106122</name>
</gene>
<evidence type="ECO:0000256" key="6">
    <source>
        <dbReference type="ARBA" id="ARBA00022723"/>
    </source>
</evidence>
<evidence type="ECO:0000313" key="11">
    <source>
        <dbReference type="EMBL" id="SEO88784.1"/>
    </source>
</evidence>
<dbReference type="InterPro" id="IPR003442">
    <property type="entry name" value="T6A_TsaE"/>
</dbReference>
<evidence type="ECO:0000256" key="7">
    <source>
        <dbReference type="ARBA" id="ARBA00022741"/>
    </source>
</evidence>
<keyword evidence="5" id="KW-0819">tRNA processing</keyword>
<evidence type="ECO:0000256" key="10">
    <source>
        <dbReference type="ARBA" id="ARBA00032441"/>
    </source>
</evidence>
<dbReference type="GO" id="GO:0005524">
    <property type="term" value="F:ATP binding"/>
    <property type="evidence" value="ECO:0007669"/>
    <property type="project" value="UniProtKB-KW"/>
</dbReference>
<evidence type="ECO:0000256" key="4">
    <source>
        <dbReference type="ARBA" id="ARBA00022490"/>
    </source>
</evidence>
<dbReference type="PANTHER" id="PTHR33540">
    <property type="entry name" value="TRNA THREONYLCARBAMOYLADENOSINE BIOSYNTHESIS PROTEIN TSAE"/>
    <property type="match status" value="1"/>
</dbReference>
<evidence type="ECO:0000256" key="8">
    <source>
        <dbReference type="ARBA" id="ARBA00022840"/>
    </source>
</evidence>
<protein>
    <recommendedName>
        <fullName evidence="3">tRNA threonylcarbamoyladenosine biosynthesis protein TsaE</fullName>
    </recommendedName>
    <alternativeName>
        <fullName evidence="10">t(6)A37 threonylcarbamoyladenosine biosynthesis protein TsaE</fullName>
    </alternativeName>
</protein>
<evidence type="ECO:0000256" key="1">
    <source>
        <dbReference type="ARBA" id="ARBA00004496"/>
    </source>
</evidence>
<proteinExistence type="inferred from homology"/>
<dbReference type="InterPro" id="IPR027417">
    <property type="entry name" value="P-loop_NTPase"/>
</dbReference>
<comment type="similarity">
    <text evidence="2">Belongs to the TsaE family.</text>
</comment>
<evidence type="ECO:0000313" key="12">
    <source>
        <dbReference type="Proteomes" id="UP000198847"/>
    </source>
</evidence>
<sequence length="162" mass="18033">MVVIKIKTFKPEETYRLGEKLAVLLQAGDVVCLSGTLGAGKTLLTQGIAAGLKIREAVTSPTFTIMNVYDAPVRLYHFDLYRLEQPGELADIGFDEYTNVHSDGVAIIEWPDRFDGYMPEENFWITISLGEQSGERVISLAANGGNYERRIERLKDIANSCD</sequence>
<dbReference type="RefSeq" id="WP_143050582.1">
    <property type="nucleotide sequence ID" value="NZ_FODY01000006.1"/>
</dbReference>
<dbReference type="SUPFAM" id="SSF52540">
    <property type="entry name" value="P-loop containing nucleoside triphosphate hydrolases"/>
    <property type="match status" value="1"/>
</dbReference>
<evidence type="ECO:0000256" key="2">
    <source>
        <dbReference type="ARBA" id="ARBA00007599"/>
    </source>
</evidence>
<keyword evidence="12" id="KW-1185">Reference proteome</keyword>
<comment type="subcellular location">
    <subcellularLocation>
        <location evidence="1">Cytoplasm</location>
    </subcellularLocation>
</comment>
<keyword evidence="6" id="KW-0479">Metal-binding</keyword>
<dbReference type="EMBL" id="FODY01000006">
    <property type="protein sequence ID" value="SEO88784.1"/>
    <property type="molecule type" value="Genomic_DNA"/>
</dbReference>
<name>A0A1H8TDX1_9FIRM</name>
<dbReference type="Proteomes" id="UP000198847">
    <property type="component" value="Unassembled WGS sequence"/>
</dbReference>
<keyword evidence="8" id="KW-0067">ATP-binding</keyword>
<dbReference type="AlphaFoldDB" id="A0A1H8TDX1"/>
<keyword evidence="9" id="KW-0460">Magnesium</keyword>
<reference evidence="11 12" key="1">
    <citation type="submission" date="2016-10" db="EMBL/GenBank/DDBJ databases">
        <authorList>
            <person name="de Groot N.N."/>
        </authorList>
    </citation>
    <scope>NUCLEOTIDE SEQUENCE [LARGE SCALE GENOMIC DNA]</scope>
    <source>
        <strain evidence="11 12">DSM 13305</strain>
    </source>
</reference>
<dbReference type="Pfam" id="PF02367">
    <property type="entry name" value="TsaE"/>
    <property type="match status" value="1"/>
</dbReference>
<keyword evidence="7" id="KW-0547">Nucleotide-binding</keyword>
<organism evidence="11 12">
    <name type="scientific">Propionispora vibrioides</name>
    <dbReference type="NCBI Taxonomy" id="112903"/>
    <lineage>
        <taxon>Bacteria</taxon>
        <taxon>Bacillati</taxon>
        <taxon>Bacillota</taxon>
        <taxon>Negativicutes</taxon>
        <taxon>Selenomonadales</taxon>
        <taxon>Sporomusaceae</taxon>
        <taxon>Propionispora</taxon>
    </lineage>
</organism>
<dbReference type="GO" id="GO:0046872">
    <property type="term" value="F:metal ion binding"/>
    <property type="evidence" value="ECO:0007669"/>
    <property type="project" value="UniProtKB-KW"/>
</dbReference>
<evidence type="ECO:0000256" key="5">
    <source>
        <dbReference type="ARBA" id="ARBA00022694"/>
    </source>
</evidence>
<evidence type="ECO:0000256" key="9">
    <source>
        <dbReference type="ARBA" id="ARBA00022842"/>
    </source>
</evidence>
<accession>A0A1H8TDX1</accession>
<dbReference type="OrthoDB" id="9815896at2"/>
<keyword evidence="4" id="KW-0963">Cytoplasm</keyword>